<gene>
    <name evidence="1" type="ORF">EII34_10955</name>
</gene>
<evidence type="ECO:0000313" key="1">
    <source>
        <dbReference type="EMBL" id="RRD04119.1"/>
    </source>
</evidence>
<protein>
    <submittedName>
        <fullName evidence="1">Uncharacterized protein</fullName>
    </submittedName>
</protein>
<reference evidence="1 2" key="1">
    <citation type="submission" date="2018-11" db="EMBL/GenBank/DDBJ databases">
        <title>Genomes From Bacteria Associated with the Canine Oral Cavity: a Test Case for Automated Genome-Based Taxonomic Assignment.</title>
        <authorList>
            <person name="Coil D.A."/>
            <person name="Jospin G."/>
            <person name="Darling A.E."/>
            <person name="Wallis C."/>
            <person name="Davis I.J."/>
            <person name="Harris S."/>
            <person name="Eisen J.A."/>
            <person name="Holcombe L.J."/>
            <person name="O'Flynn C."/>
        </authorList>
    </citation>
    <scope>NUCLEOTIDE SEQUENCE [LARGE SCALE GENOMIC DNA]</scope>
    <source>
        <strain evidence="1 2">OH887_COT-365</strain>
    </source>
</reference>
<dbReference type="OrthoDB" id="3717565at2"/>
<dbReference type="Gene3D" id="3.40.1000.10">
    <property type="entry name" value="Mog1/PsbP, alpha/beta/alpha sandwich"/>
    <property type="match status" value="1"/>
</dbReference>
<proteinExistence type="predicted"/>
<organism evidence="1 2">
    <name type="scientific">Arachnia propionica</name>
    <dbReference type="NCBI Taxonomy" id="1750"/>
    <lineage>
        <taxon>Bacteria</taxon>
        <taxon>Bacillati</taxon>
        <taxon>Actinomycetota</taxon>
        <taxon>Actinomycetes</taxon>
        <taxon>Propionibacteriales</taxon>
        <taxon>Propionibacteriaceae</taxon>
        <taxon>Arachnia</taxon>
    </lineage>
</organism>
<accession>A0A3P1T421</accession>
<name>A0A3P1T421_9ACTN</name>
<dbReference type="Proteomes" id="UP000280819">
    <property type="component" value="Unassembled WGS sequence"/>
</dbReference>
<dbReference type="AlphaFoldDB" id="A0A3P1T421"/>
<evidence type="ECO:0000313" key="2">
    <source>
        <dbReference type="Proteomes" id="UP000280819"/>
    </source>
</evidence>
<dbReference type="RefSeq" id="WP_124845202.1">
    <property type="nucleotide sequence ID" value="NZ_RQZG01000013.1"/>
</dbReference>
<comment type="caution">
    <text evidence="1">The sequence shown here is derived from an EMBL/GenBank/DDBJ whole genome shotgun (WGS) entry which is preliminary data.</text>
</comment>
<dbReference type="EMBL" id="RQZG01000013">
    <property type="protein sequence ID" value="RRD04119.1"/>
    <property type="molecule type" value="Genomic_DNA"/>
</dbReference>
<sequence>MQLVGSAFWCEVPDGWQETRQPGCVIAAAPTGELGFTPNVVLRESRIEHRPDTLASISQANLRGVTETSPGTMVIQVEALIRDGVEHRRLWLLTPVAPEGTRGISLCLLTIQELVVVDQVVAELTLTMPFVEWHPGHPHQDILATLQAMPPAERVAPPGSSEVPDVRLDAWATARDGAPREDLSVVQPPPLVLATEPLVFSRHTTEAFVTAVSTRAFPPFTGRARDELMAADLVEPDGTFNAAGFWYADHILSGQGWTITAAARFPREFQFWVTDSSTLFIAPHPEQPSNRLMGYCHSNDLFRILLAWSRITPAWRMDVELEISRADLQAKVERDVLPPGPADGDVAEFLRQPWHHMSLTDAEGEPHLNWLHTPQRGDALNWVSSSLRNLRRKVSVRQDPEEPLWFRLTATIAEKE</sequence>